<evidence type="ECO:0000313" key="1">
    <source>
        <dbReference type="EMBL" id="SDD97029.1"/>
    </source>
</evidence>
<organism evidence="1 2">
    <name type="scientific">Auraticoccus monumenti</name>
    <dbReference type="NCBI Taxonomy" id="675864"/>
    <lineage>
        <taxon>Bacteria</taxon>
        <taxon>Bacillati</taxon>
        <taxon>Actinomycetota</taxon>
        <taxon>Actinomycetes</taxon>
        <taxon>Propionibacteriales</taxon>
        <taxon>Propionibacteriaceae</taxon>
        <taxon>Auraticoccus</taxon>
    </lineage>
</organism>
<sequence>MIAVVGSDASRLHVVLEPEPGDASGAGVPGGSELGRRSFSVWSPDGLPLGELHPDLVALSVFLVAQPWTTHRLVLRGVDGVSHRLASAVARGYGLELSAGGDVAPRDAPPGGRPGLAFSAGVDSTAAMVLMPPETPLVLLHRVRPGRAPVRDDRSVAARHALATLARQGHETHVVDTDLEHVRVPTGFPTHWASAVPAVLLADRLGLRSISWGNTLEAAYAVGGAGGFQEWSRRSAVRKLVGVLAAVGLPVSPVVAGVSEVGTTRIVLGSPYAALARSCVRGGLEPCDRCKKCFRKGLLERALSSEEWTADHLERFYREESVRRVLTRVPLDPGNVYGFLLAGYAGQDEVLTLLREQVRCDQVDHSLFARYFPPYLSRLPAADRDHARRVLDEHLGPMTSAEQDRLRAWRPVGVEEDAFAHQQLLTTLQAFDPPVAAGLRRLRGRLRPRARLRRLLR</sequence>
<dbReference type="Proteomes" id="UP000198546">
    <property type="component" value="Chromosome i"/>
</dbReference>
<protein>
    <recommendedName>
        <fullName evidence="3">7-cyano-7-deazaguanine synthase (Queuosine biosynthesis)</fullName>
    </recommendedName>
</protein>
<gene>
    <name evidence="1" type="ORF">SAMN04489747_2174</name>
</gene>
<reference evidence="1 2" key="1">
    <citation type="submission" date="2016-10" db="EMBL/GenBank/DDBJ databases">
        <authorList>
            <person name="de Groot N.N."/>
        </authorList>
    </citation>
    <scope>NUCLEOTIDE SEQUENCE [LARGE SCALE GENOMIC DNA]</scope>
    <source>
        <strain evidence="1 2">MON 2.2</strain>
    </source>
</reference>
<dbReference type="EMBL" id="LT629688">
    <property type="protein sequence ID" value="SDD97029.1"/>
    <property type="molecule type" value="Genomic_DNA"/>
</dbReference>
<name>A0A1G6Z2Z1_9ACTN</name>
<dbReference type="Pfam" id="PF19932">
    <property type="entry name" value="DUF6395"/>
    <property type="match status" value="1"/>
</dbReference>
<dbReference type="STRING" id="675864.SAMN04489747_2174"/>
<dbReference type="InterPro" id="IPR045654">
    <property type="entry name" value="DUF6395"/>
</dbReference>
<proteinExistence type="predicted"/>
<evidence type="ECO:0000313" key="2">
    <source>
        <dbReference type="Proteomes" id="UP000198546"/>
    </source>
</evidence>
<accession>A0A1G6Z2Z1</accession>
<evidence type="ECO:0008006" key="3">
    <source>
        <dbReference type="Google" id="ProtNLM"/>
    </source>
</evidence>
<dbReference type="OrthoDB" id="9255477at2"/>
<dbReference type="AlphaFoldDB" id="A0A1G6Z2Z1"/>
<keyword evidence="2" id="KW-1185">Reference proteome</keyword>
<dbReference type="RefSeq" id="WP_090593283.1">
    <property type="nucleotide sequence ID" value="NZ_LT629688.1"/>
</dbReference>